<reference evidence="18 19" key="1">
    <citation type="submission" date="2018-09" db="EMBL/GenBank/DDBJ databases">
        <title>Murine metabolic-syndrome-specific gut microbial biobank.</title>
        <authorList>
            <person name="Liu C."/>
        </authorList>
    </citation>
    <scope>NUCLEOTIDE SEQUENCE [LARGE SCALE GENOMIC DNA]</scope>
    <source>
        <strain evidence="18 19">0.1xD8-82</strain>
    </source>
</reference>
<dbReference type="CDD" id="cd17546">
    <property type="entry name" value="REC_hyHK_CKI1_RcsC-like"/>
    <property type="match status" value="2"/>
</dbReference>
<dbReference type="SUPFAM" id="SSF47384">
    <property type="entry name" value="Homodimeric domain of signal transducing histidine kinase"/>
    <property type="match status" value="1"/>
</dbReference>
<keyword evidence="8" id="KW-0547">Nucleotide-binding</keyword>
<feature type="domain" description="Histidine kinase" evidence="16">
    <location>
        <begin position="351"/>
        <end position="578"/>
    </location>
</feature>
<dbReference type="PROSITE" id="PS50109">
    <property type="entry name" value="HIS_KIN"/>
    <property type="match status" value="1"/>
</dbReference>
<organism evidence="18 19">
    <name type="scientific">Parablautia intestinalis</name>
    <dbReference type="NCBI Taxonomy" id="2320100"/>
    <lineage>
        <taxon>Bacteria</taxon>
        <taxon>Bacillati</taxon>
        <taxon>Bacillota</taxon>
        <taxon>Clostridia</taxon>
        <taxon>Lachnospirales</taxon>
        <taxon>Lachnospiraceae</taxon>
        <taxon>Parablautia</taxon>
    </lineage>
</organism>
<keyword evidence="9" id="KW-0418">Kinase</keyword>
<dbReference type="SUPFAM" id="SSF55874">
    <property type="entry name" value="ATPase domain of HSP90 chaperone/DNA topoisomerase II/histidine kinase"/>
    <property type="match status" value="1"/>
</dbReference>
<keyword evidence="11" id="KW-0902">Two-component regulatory system</keyword>
<evidence type="ECO:0000256" key="15">
    <source>
        <dbReference type="SAM" id="Phobius"/>
    </source>
</evidence>
<dbReference type="RefSeq" id="WP_120469262.1">
    <property type="nucleotide sequence ID" value="NZ_RAYQ01000009.1"/>
</dbReference>
<feature type="domain" description="Response regulatory" evidence="17">
    <location>
        <begin position="592"/>
        <end position="710"/>
    </location>
</feature>
<sequence length="851" mass="95744">MDIQDKAGNRTRHFLIGSFTLLLLVSTCAFLYLGYYTSSASKESIDKVGSMYMAGINKQLSAHFRTLMTLKLEQAETVVEVVSTDTENADELYQELIYRIHIRGFNYLALCSQSGDLEMLYGEQIYLADPEPFYDSLRKNEEKIAIGKDESGNEVVLFGINADYPMKSGQQSMALVAALPIEYIEKMLETDVSDDLVYTHIIRTDGSFISSAISKDYSDYFTSLYERYTDDSPEKIETYIDSLSTAMQNKEDYSVILELGGSRELIYCTLLPYSEWHLIIVLPFGALNQTVESLNRDTTIATILVFSLILLMLLIIFYIYYKASGRQMLALEAARQEAIQATKAKSEFLSNMSHDIRTPMNAIVGMTAIATTHIDDIEHVQHCLKKIALSSKHLLGLINDVLDMSKIESGKLTLTEERISLREVSDAVVSIVQPQIKSKNQNFSVHIDNITAEEVYCDSVRLNQILLNLLSNAIKYTQENGTIELSLYQEDAPLPGKENFIRTHIKVKDNGIGMTPEFMEHIFDSYSRADTKRVQKSEGAGLGMAITKYIVSAMNGTINVESVLDKGSEFHVILDLEKANEQEIDMVLPPWKMLVVDDDEILCRTAVDTLKSIGIQADWTQSGKQAIEMVKHHHQMRDEYQIVLLDWKLPEQDGISIARQMLQITDMPIILISAYDWGEFEAEAIAAGITGFISKPLFKSTLFHGLKKYMHFLETQDSTGIDMDLAGHNILVAEDNDLNWEILNELLSDFGMNLDWAENGQLCFEKFRSSAPGYYAAILMDIRMPVMNGIESAQAIRASDHPDAQKIPIIAMTADAFSEDVQRCLDSGMNAHTAKPVNLDEVISLLKKFIL</sequence>
<dbReference type="Gene3D" id="1.10.287.130">
    <property type="match status" value="1"/>
</dbReference>
<dbReference type="GO" id="GO:0005524">
    <property type="term" value="F:ATP binding"/>
    <property type="evidence" value="ECO:0007669"/>
    <property type="project" value="UniProtKB-KW"/>
</dbReference>
<dbReference type="InterPro" id="IPR003661">
    <property type="entry name" value="HisK_dim/P_dom"/>
</dbReference>
<keyword evidence="5" id="KW-1003">Cell membrane</keyword>
<dbReference type="OrthoDB" id="9811620at2"/>
<dbReference type="FunFam" id="3.30.565.10:FF:000023">
    <property type="entry name" value="PAS domain-containing sensor histidine kinase"/>
    <property type="match status" value="1"/>
</dbReference>
<dbReference type="InterPro" id="IPR036097">
    <property type="entry name" value="HisK_dim/P_sf"/>
</dbReference>
<keyword evidence="6 14" id="KW-0597">Phosphoprotein</keyword>
<dbReference type="Pfam" id="PF00072">
    <property type="entry name" value="Response_reg"/>
    <property type="match status" value="2"/>
</dbReference>
<evidence type="ECO:0000259" key="17">
    <source>
        <dbReference type="PROSITE" id="PS50110"/>
    </source>
</evidence>
<dbReference type="SUPFAM" id="SSF52172">
    <property type="entry name" value="CheY-like"/>
    <property type="match status" value="2"/>
</dbReference>
<dbReference type="PRINTS" id="PR00344">
    <property type="entry name" value="BCTRLSENSOR"/>
</dbReference>
<evidence type="ECO:0000256" key="1">
    <source>
        <dbReference type="ARBA" id="ARBA00000085"/>
    </source>
</evidence>
<dbReference type="InterPro" id="IPR005467">
    <property type="entry name" value="His_kinase_dom"/>
</dbReference>
<evidence type="ECO:0000313" key="19">
    <source>
        <dbReference type="Proteomes" id="UP000280696"/>
    </source>
</evidence>
<keyword evidence="10" id="KW-0067">ATP-binding</keyword>
<name>A0A3A9AYV3_9FIRM</name>
<dbReference type="Proteomes" id="UP000280696">
    <property type="component" value="Unassembled WGS sequence"/>
</dbReference>
<dbReference type="PANTHER" id="PTHR43719">
    <property type="entry name" value="TWO-COMPONENT HISTIDINE KINASE"/>
    <property type="match status" value="1"/>
</dbReference>
<dbReference type="GO" id="GO:0005886">
    <property type="term" value="C:plasma membrane"/>
    <property type="evidence" value="ECO:0007669"/>
    <property type="project" value="UniProtKB-SubCell"/>
</dbReference>
<evidence type="ECO:0000256" key="11">
    <source>
        <dbReference type="ARBA" id="ARBA00023012"/>
    </source>
</evidence>
<dbReference type="PANTHER" id="PTHR43719:SF28">
    <property type="entry name" value="PEROXIDE STRESS-ACTIVATED HISTIDINE KINASE MAK1-RELATED"/>
    <property type="match status" value="1"/>
</dbReference>
<dbReference type="Gene3D" id="3.40.50.2300">
    <property type="match status" value="2"/>
</dbReference>
<feature type="modified residue" description="4-aspartylphosphate" evidence="14">
    <location>
        <position position="646"/>
    </location>
</feature>
<feature type="domain" description="Response regulatory" evidence="17">
    <location>
        <begin position="729"/>
        <end position="850"/>
    </location>
</feature>
<evidence type="ECO:0000313" key="18">
    <source>
        <dbReference type="EMBL" id="RKI91565.1"/>
    </source>
</evidence>
<gene>
    <name evidence="18" type="ORF">D7V94_09835</name>
</gene>
<proteinExistence type="predicted"/>
<feature type="modified residue" description="4-aspartylphosphate" evidence="14">
    <location>
        <position position="781"/>
    </location>
</feature>
<feature type="transmembrane region" description="Helical" evidence="15">
    <location>
        <begin position="299"/>
        <end position="321"/>
    </location>
</feature>
<dbReference type="PROSITE" id="PS50110">
    <property type="entry name" value="RESPONSE_REGULATORY"/>
    <property type="match status" value="2"/>
</dbReference>
<evidence type="ECO:0000256" key="8">
    <source>
        <dbReference type="ARBA" id="ARBA00022741"/>
    </source>
</evidence>
<evidence type="ECO:0000256" key="6">
    <source>
        <dbReference type="ARBA" id="ARBA00022553"/>
    </source>
</evidence>
<evidence type="ECO:0000256" key="9">
    <source>
        <dbReference type="ARBA" id="ARBA00022777"/>
    </source>
</evidence>
<dbReference type="InterPro" id="IPR003594">
    <property type="entry name" value="HATPase_dom"/>
</dbReference>
<feature type="transmembrane region" description="Helical" evidence="15">
    <location>
        <begin position="265"/>
        <end position="287"/>
    </location>
</feature>
<dbReference type="SMART" id="SM00448">
    <property type="entry name" value="REC"/>
    <property type="match status" value="2"/>
</dbReference>
<keyword evidence="19" id="KW-1185">Reference proteome</keyword>
<comment type="subcellular location">
    <subcellularLocation>
        <location evidence="2">Cell membrane</location>
    </subcellularLocation>
</comment>
<dbReference type="Pfam" id="PF02518">
    <property type="entry name" value="HATPase_c"/>
    <property type="match status" value="1"/>
</dbReference>
<dbReference type="InterPro" id="IPR004358">
    <property type="entry name" value="Sig_transdc_His_kin-like_C"/>
</dbReference>
<evidence type="ECO:0000256" key="3">
    <source>
        <dbReference type="ARBA" id="ARBA00012438"/>
    </source>
</evidence>
<evidence type="ECO:0000256" key="14">
    <source>
        <dbReference type="PROSITE-ProRule" id="PRU00169"/>
    </source>
</evidence>
<keyword evidence="15" id="KW-0812">Transmembrane</keyword>
<dbReference type="Pfam" id="PF00512">
    <property type="entry name" value="HisKA"/>
    <property type="match status" value="1"/>
</dbReference>
<evidence type="ECO:0000256" key="2">
    <source>
        <dbReference type="ARBA" id="ARBA00004236"/>
    </source>
</evidence>
<evidence type="ECO:0000256" key="10">
    <source>
        <dbReference type="ARBA" id="ARBA00022840"/>
    </source>
</evidence>
<dbReference type="CDD" id="cd00082">
    <property type="entry name" value="HisKA"/>
    <property type="match status" value="1"/>
</dbReference>
<dbReference type="InterPro" id="IPR001789">
    <property type="entry name" value="Sig_transdc_resp-reg_receiver"/>
</dbReference>
<accession>A0A3A9AYV3</accession>
<evidence type="ECO:0000256" key="12">
    <source>
        <dbReference type="ARBA" id="ARBA00023136"/>
    </source>
</evidence>
<comment type="catalytic activity">
    <reaction evidence="1">
        <text>ATP + protein L-histidine = ADP + protein N-phospho-L-histidine.</text>
        <dbReference type="EC" id="2.7.13.3"/>
    </reaction>
</comment>
<dbReference type="EC" id="2.7.13.3" evidence="3"/>
<evidence type="ECO:0000256" key="4">
    <source>
        <dbReference type="ARBA" id="ARBA00018672"/>
    </source>
</evidence>
<dbReference type="GO" id="GO:0000155">
    <property type="term" value="F:phosphorelay sensor kinase activity"/>
    <property type="evidence" value="ECO:0007669"/>
    <property type="project" value="InterPro"/>
</dbReference>
<comment type="function">
    <text evidence="13">May play the central regulatory role in sporulation. It may be an element of the effector pathway responsible for the activation of sporulation genes in response to nutritional stress. Spo0A may act in concert with spo0H (a sigma factor) to control the expression of some genes that are critical to the sporulation process.</text>
</comment>
<dbReference type="InterPro" id="IPR050956">
    <property type="entry name" value="2C_system_His_kinase"/>
</dbReference>
<protein>
    <recommendedName>
        <fullName evidence="4">Stage 0 sporulation protein A homolog</fullName>
        <ecNumber evidence="3">2.7.13.3</ecNumber>
    </recommendedName>
</protein>
<dbReference type="InterPro" id="IPR011006">
    <property type="entry name" value="CheY-like_superfamily"/>
</dbReference>
<keyword evidence="12 15" id="KW-0472">Membrane</keyword>
<evidence type="ECO:0000259" key="16">
    <source>
        <dbReference type="PROSITE" id="PS50109"/>
    </source>
</evidence>
<dbReference type="Gene3D" id="3.30.565.10">
    <property type="entry name" value="Histidine kinase-like ATPase, C-terminal domain"/>
    <property type="match status" value="1"/>
</dbReference>
<dbReference type="SMART" id="SM00388">
    <property type="entry name" value="HisKA"/>
    <property type="match status" value="1"/>
</dbReference>
<dbReference type="InterPro" id="IPR036890">
    <property type="entry name" value="HATPase_C_sf"/>
</dbReference>
<dbReference type="SMART" id="SM00387">
    <property type="entry name" value="HATPase_c"/>
    <property type="match status" value="1"/>
</dbReference>
<comment type="caution">
    <text evidence="18">The sequence shown here is derived from an EMBL/GenBank/DDBJ whole genome shotgun (WGS) entry which is preliminary data.</text>
</comment>
<evidence type="ECO:0000256" key="5">
    <source>
        <dbReference type="ARBA" id="ARBA00022475"/>
    </source>
</evidence>
<dbReference type="AlphaFoldDB" id="A0A3A9AYV3"/>
<feature type="transmembrane region" description="Helical" evidence="15">
    <location>
        <begin position="14"/>
        <end position="35"/>
    </location>
</feature>
<keyword evidence="15" id="KW-1133">Transmembrane helix</keyword>
<keyword evidence="7" id="KW-0808">Transferase</keyword>
<dbReference type="EMBL" id="RAYQ01000009">
    <property type="protein sequence ID" value="RKI91565.1"/>
    <property type="molecule type" value="Genomic_DNA"/>
</dbReference>
<evidence type="ECO:0000256" key="7">
    <source>
        <dbReference type="ARBA" id="ARBA00022679"/>
    </source>
</evidence>
<evidence type="ECO:0000256" key="13">
    <source>
        <dbReference type="ARBA" id="ARBA00024867"/>
    </source>
</evidence>